<sequence length="271" mass="32294">MTDEVERVLMFSFWGSYLKKDYMEVGLDVTEILMRHWGKVRRLEGVAFDYDEGLEDLDSIDEVRKEVLGDRDRYGLYKVTFFNPSVSEEIYVNRLSVNRSLLLLYEYDGLKYFQTEDVKLNEQRTQAFLDVFTDVAGHPALEELWMLDFDWNGFMGKPAYLYRPEPLYERVEDTLYTTDMKADVSRLVEEFEAHVPREWVIDYLQDRLGAESVQEMEDGKIRVLFYDRELTKNKVGNTRKFLRAFERHVDEYLLQKGIRLYKGRGNNGRRN</sequence>
<proteinExistence type="predicted"/>
<dbReference type="AlphaFoldDB" id="A0A1I2LTE4"/>
<name>A0A1I2LTE4_9BACL</name>
<protein>
    <submittedName>
        <fullName evidence="1">Uncharacterized protein</fullName>
    </submittedName>
</protein>
<evidence type="ECO:0000313" key="1">
    <source>
        <dbReference type="EMBL" id="SFF82403.1"/>
    </source>
</evidence>
<dbReference type="STRING" id="201973.SAMN04488025_10619"/>
<accession>A0A1I2LTE4</accession>
<reference evidence="1 2" key="1">
    <citation type="submission" date="2016-10" db="EMBL/GenBank/DDBJ databases">
        <authorList>
            <person name="de Groot N.N."/>
        </authorList>
    </citation>
    <scope>NUCLEOTIDE SEQUENCE [LARGE SCALE GENOMIC DNA]</scope>
    <source>
        <strain evidence="1 2">DSM 44945</strain>
    </source>
</reference>
<organism evidence="1 2">
    <name type="scientific">Planifilum fulgidum</name>
    <dbReference type="NCBI Taxonomy" id="201973"/>
    <lineage>
        <taxon>Bacteria</taxon>
        <taxon>Bacillati</taxon>
        <taxon>Bacillota</taxon>
        <taxon>Bacilli</taxon>
        <taxon>Bacillales</taxon>
        <taxon>Thermoactinomycetaceae</taxon>
        <taxon>Planifilum</taxon>
    </lineage>
</organism>
<gene>
    <name evidence="1" type="ORF">SAMN04488025_10619</name>
</gene>
<dbReference type="Proteomes" id="UP000198661">
    <property type="component" value="Unassembled WGS sequence"/>
</dbReference>
<evidence type="ECO:0000313" key="2">
    <source>
        <dbReference type="Proteomes" id="UP000198661"/>
    </source>
</evidence>
<dbReference type="OrthoDB" id="2988227at2"/>
<keyword evidence="2" id="KW-1185">Reference proteome</keyword>
<dbReference type="RefSeq" id="WP_092036418.1">
    <property type="nucleotide sequence ID" value="NZ_FOOK01000006.1"/>
</dbReference>
<dbReference type="EMBL" id="FOOK01000006">
    <property type="protein sequence ID" value="SFF82403.1"/>
    <property type="molecule type" value="Genomic_DNA"/>
</dbReference>